<evidence type="ECO:0000313" key="2">
    <source>
        <dbReference type="EMBL" id="VFU12492.1"/>
    </source>
</evidence>
<reference evidence="2" key="1">
    <citation type="submission" date="2019-03" db="EMBL/GenBank/DDBJ databases">
        <authorList>
            <person name="Hao L."/>
        </authorList>
    </citation>
    <scope>NUCLEOTIDE SEQUENCE</scope>
</reference>
<feature type="transmembrane region" description="Helical" evidence="1">
    <location>
        <begin position="44"/>
        <end position="66"/>
    </location>
</feature>
<protein>
    <submittedName>
        <fullName evidence="2">N-ATPase, AtpR subunit</fullName>
    </submittedName>
</protein>
<keyword evidence="1" id="KW-1133">Transmembrane helix</keyword>
<dbReference type="AlphaFoldDB" id="A0A485LWE8"/>
<feature type="transmembrane region" description="Helical" evidence="1">
    <location>
        <begin position="12"/>
        <end position="32"/>
    </location>
</feature>
<feature type="transmembrane region" description="Helical" evidence="1">
    <location>
        <begin position="72"/>
        <end position="92"/>
    </location>
</feature>
<accession>A0A485LWE8</accession>
<name>A0A485LWE8_9ZZZZ</name>
<dbReference type="NCBIfam" id="TIGR03165">
    <property type="entry name" value="F1F0_chp_2"/>
    <property type="match status" value="1"/>
</dbReference>
<evidence type="ECO:0000256" key="1">
    <source>
        <dbReference type="SAM" id="Phobius"/>
    </source>
</evidence>
<dbReference type="Pfam" id="PF12966">
    <property type="entry name" value="AtpR"/>
    <property type="match status" value="1"/>
</dbReference>
<sequence length="101" mass="11222">MSVNIESSLPVLVFALTAGMGLGLVYFFILWFTVQRLCSSPAPAALMIFSYMARLALVLTGFYFIMDHRWERVAVALAGFIVMRAILTRLIGRRKTMAGTA</sequence>
<keyword evidence="1" id="KW-0472">Membrane</keyword>
<gene>
    <name evidence="2" type="ORF">SCFA_1390010</name>
</gene>
<proteinExistence type="predicted"/>
<organism evidence="2">
    <name type="scientific">anaerobic digester metagenome</name>
    <dbReference type="NCBI Taxonomy" id="1263854"/>
    <lineage>
        <taxon>unclassified sequences</taxon>
        <taxon>metagenomes</taxon>
        <taxon>ecological metagenomes</taxon>
    </lineage>
</organism>
<dbReference type="EMBL" id="CAADRM010000045">
    <property type="protein sequence ID" value="VFU12492.1"/>
    <property type="molecule type" value="Genomic_DNA"/>
</dbReference>
<keyword evidence="1" id="KW-0812">Transmembrane</keyword>
<dbReference type="InterPro" id="IPR017581">
    <property type="entry name" value="AtpR-like"/>
</dbReference>